<accession>A0A5C5YL18</accession>
<dbReference type="EMBL" id="SJPO01000007">
    <property type="protein sequence ID" value="TWT75623.1"/>
    <property type="molecule type" value="Genomic_DNA"/>
</dbReference>
<comment type="caution">
    <text evidence="2">The sequence shown here is derived from an EMBL/GenBank/DDBJ whole genome shotgun (WGS) entry which is preliminary data.</text>
</comment>
<dbReference type="OrthoDB" id="292200at2"/>
<proteinExistence type="predicted"/>
<dbReference type="Proteomes" id="UP000318478">
    <property type="component" value="Unassembled WGS sequence"/>
</dbReference>
<reference evidence="2 3" key="1">
    <citation type="submission" date="2019-02" db="EMBL/GenBank/DDBJ databases">
        <title>Deep-cultivation of Planctomycetes and their phenomic and genomic characterization uncovers novel biology.</title>
        <authorList>
            <person name="Wiegand S."/>
            <person name="Jogler M."/>
            <person name="Boedeker C."/>
            <person name="Pinto D."/>
            <person name="Vollmers J."/>
            <person name="Rivas-Marin E."/>
            <person name="Kohn T."/>
            <person name="Peeters S.H."/>
            <person name="Heuer A."/>
            <person name="Rast P."/>
            <person name="Oberbeckmann S."/>
            <person name="Bunk B."/>
            <person name="Jeske O."/>
            <person name="Meyerdierks A."/>
            <person name="Storesund J.E."/>
            <person name="Kallscheuer N."/>
            <person name="Luecker S."/>
            <person name="Lage O.M."/>
            <person name="Pohl T."/>
            <person name="Merkel B.J."/>
            <person name="Hornburger P."/>
            <person name="Mueller R.-W."/>
            <person name="Bruemmer F."/>
            <person name="Labrenz M."/>
            <person name="Spormann A.M."/>
            <person name="Op Den Camp H."/>
            <person name="Overmann J."/>
            <person name="Amann R."/>
            <person name="Jetten M.S.M."/>
            <person name="Mascher T."/>
            <person name="Medema M.H."/>
            <person name="Devos D.P."/>
            <person name="Kaster A.-K."/>
            <person name="Ovreas L."/>
            <person name="Rohde M."/>
            <person name="Galperin M.Y."/>
            <person name="Jogler C."/>
        </authorList>
    </citation>
    <scope>NUCLEOTIDE SEQUENCE [LARGE SCALE GENOMIC DNA]</scope>
    <source>
        <strain evidence="2 3">Pla123a</strain>
    </source>
</reference>
<organism evidence="2 3">
    <name type="scientific">Posidoniimonas polymericola</name>
    <dbReference type="NCBI Taxonomy" id="2528002"/>
    <lineage>
        <taxon>Bacteria</taxon>
        <taxon>Pseudomonadati</taxon>
        <taxon>Planctomycetota</taxon>
        <taxon>Planctomycetia</taxon>
        <taxon>Pirellulales</taxon>
        <taxon>Lacipirellulaceae</taxon>
        <taxon>Posidoniimonas</taxon>
    </lineage>
</organism>
<dbReference type="AlphaFoldDB" id="A0A5C5YL18"/>
<gene>
    <name evidence="2" type="ORF">Pla123a_31330</name>
</gene>
<keyword evidence="1" id="KW-0175">Coiled coil</keyword>
<feature type="coiled-coil region" evidence="1">
    <location>
        <begin position="498"/>
        <end position="525"/>
    </location>
</feature>
<evidence type="ECO:0000313" key="3">
    <source>
        <dbReference type="Proteomes" id="UP000318478"/>
    </source>
</evidence>
<sequence>MSLFPDLDDDNDDTTLEDHPLESASLMRLELHVRDRETLDALAEVPEGRRRSEFALDALRIGVLALRHANSRIDVDLVKNASAELLEGLQKTLSEHGDKTQERTAVVLKEYFDPSSGRLPERLQRLVSEDGELARFFEVQLHGEGSPFAKRVEAMVGPLLKQLDPQQSEGLLATLRRTVDAELTKQQELMRREFSLDNHDGALFKLVRELTGRHGDLSKDLQGKIDEVVKEFDLNQEDSALNRLVGNVERAQRTITSEFSLDNEQSSLTRLKRELLTILEAHVKTNADFQEEVKVTLARLAQKRDSDARSPEHGNLFEEAVAEFVMDFGQRSGNLADRTGATTGAVRNCKVGDVVIELGPESQGAGSRIVVEAKGDKRYSVASAREELETARRNRSADFGVFVFSPASAQALTRPLIRFRNDVLVAWDPEDPTTDAYLAAALEIAKACAVEFHRGADTQEADWPTIDKAINSIEKSAQNLDKIRKPAETIKSSSETILDRVRIEQASFERQLTQLREKLAALRTSGEG</sequence>
<dbReference type="RefSeq" id="WP_146588541.1">
    <property type="nucleotide sequence ID" value="NZ_SJPO01000007.1"/>
</dbReference>
<protein>
    <submittedName>
        <fullName evidence="2">Uncharacterized protein</fullName>
    </submittedName>
</protein>
<keyword evidence="3" id="KW-1185">Reference proteome</keyword>
<name>A0A5C5YL18_9BACT</name>
<evidence type="ECO:0000313" key="2">
    <source>
        <dbReference type="EMBL" id="TWT75623.1"/>
    </source>
</evidence>
<evidence type="ECO:0000256" key="1">
    <source>
        <dbReference type="SAM" id="Coils"/>
    </source>
</evidence>